<dbReference type="SMART" id="SM01100">
    <property type="entry name" value="CRAL_TRIO_N"/>
    <property type="match status" value="1"/>
</dbReference>
<keyword evidence="4" id="KW-0813">Transport</keyword>
<dbReference type="Gene3D" id="1.10.8.20">
    <property type="entry name" value="N-terminal domain of phosphatidylinositol transfer protein sec14p"/>
    <property type="match status" value="1"/>
</dbReference>
<dbReference type="PROSITE" id="PS50191">
    <property type="entry name" value="CRAL_TRIO"/>
    <property type="match status" value="1"/>
</dbReference>
<feature type="transmembrane region" description="Helical" evidence="8">
    <location>
        <begin position="461"/>
        <end position="483"/>
    </location>
</feature>
<dbReference type="OrthoDB" id="1434354at2759"/>
<evidence type="ECO:0000259" key="9">
    <source>
        <dbReference type="PROSITE" id="PS50191"/>
    </source>
</evidence>
<dbReference type="AlphaFoldDB" id="A0A565CRH8"/>
<evidence type="ECO:0000256" key="3">
    <source>
        <dbReference type="ARBA" id="ARBA00022475"/>
    </source>
</evidence>
<feature type="region of interest" description="Disordered" evidence="7">
    <location>
        <begin position="1"/>
        <end position="28"/>
    </location>
</feature>
<dbReference type="GO" id="GO:0015031">
    <property type="term" value="P:protein transport"/>
    <property type="evidence" value="ECO:0007669"/>
    <property type="project" value="UniProtKB-KW"/>
</dbReference>
<dbReference type="InterPro" id="IPR036273">
    <property type="entry name" value="CRAL/TRIO_N_dom_sf"/>
</dbReference>
<dbReference type="InterPro" id="IPR001251">
    <property type="entry name" value="CRAL-TRIO_dom"/>
</dbReference>
<feature type="domain" description="CRAL-TRIO" evidence="9">
    <location>
        <begin position="133"/>
        <end position="308"/>
    </location>
</feature>
<evidence type="ECO:0000256" key="6">
    <source>
        <dbReference type="ARBA" id="ARBA00038020"/>
    </source>
</evidence>
<accession>A0A565CRH8</accession>
<dbReference type="Proteomes" id="UP000489600">
    <property type="component" value="Unassembled WGS sequence"/>
</dbReference>
<evidence type="ECO:0000256" key="2">
    <source>
        <dbReference type="ARBA" id="ARBA00004395"/>
    </source>
</evidence>
<organism evidence="10 11">
    <name type="scientific">Arabis nemorensis</name>
    <dbReference type="NCBI Taxonomy" id="586526"/>
    <lineage>
        <taxon>Eukaryota</taxon>
        <taxon>Viridiplantae</taxon>
        <taxon>Streptophyta</taxon>
        <taxon>Embryophyta</taxon>
        <taxon>Tracheophyta</taxon>
        <taxon>Spermatophyta</taxon>
        <taxon>Magnoliopsida</taxon>
        <taxon>eudicotyledons</taxon>
        <taxon>Gunneridae</taxon>
        <taxon>Pentapetalae</taxon>
        <taxon>rosids</taxon>
        <taxon>malvids</taxon>
        <taxon>Brassicales</taxon>
        <taxon>Brassicaceae</taxon>
        <taxon>Arabideae</taxon>
        <taxon>Arabis</taxon>
    </lineage>
</organism>
<comment type="similarity">
    <text evidence="6">Belongs to the SFH family.</text>
</comment>
<keyword evidence="8" id="KW-0472">Membrane</keyword>
<keyword evidence="5" id="KW-0333">Golgi apparatus</keyword>
<evidence type="ECO:0000256" key="8">
    <source>
        <dbReference type="SAM" id="Phobius"/>
    </source>
</evidence>
<dbReference type="SUPFAM" id="SSF46938">
    <property type="entry name" value="CRAL/TRIO N-terminal domain"/>
    <property type="match status" value="1"/>
</dbReference>
<dbReference type="PANTHER" id="PTHR45657">
    <property type="entry name" value="CRAL-TRIO DOMAIN-CONTAINING PROTEIN YKL091C-RELATED"/>
    <property type="match status" value="1"/>
</dbReference>
<name>A0A565CRH8_9BRAS</name>
<gene>
    <name evidence="10" type="ORF">ANE_LOCUS26625</name>
</gene>
<reference evidence="10" key="1">
    <citation type="submission" date="2019-07" db="EMBL/GenBank/DDBJ databases">
        <authorList>
            <person name="Dittberner H."/>
        </authorList>
    </citation>
    <scope>NUCLEOTIDE SEQUENCE [LARGE SCALE GENOMIC DNA]</scope>
</reference>
<evidence type="ECO:0000313" key="11">
    <source>
        <dbReference type="Proteomes" id="UP000489600"/>
    </source>
</evidence>
<dbReference type="Pfam" id="PF00650">
    <property type="entry name" value="CRAL_TRIO"/>
    <property type="match status" value="1"/>
</dbReference>
<proteinExistence type="inferred from homology"/>
<feature type="compositionally biased region" description="Basic and acidic residues" evidence="7">
    <location>
        <begin position="11"/>
        <end position="21"/>
    </location>
</feature>
<keyword evidence="8" id="KW-1133">Transmembrane helix</keyword>
<dbReference type="InterPro" id="IPR058888">
    <property type="entry name" value="LLG1-like"/>
</dbReference>
<dbReference type="PANTHER" id="PTHR45657:SF36">
    <property type="entry name" value="PHOSPHATIDYLINOSITOL_PHOSPHATIDYLCHOLINE TRANSFER PROTEIN SFH14"/>
    <property type="match status" value="1"/>
</dbReference>
<comment type="caution">
    <text evidence="10">The sequence shown here is derived from an EMBL/GenBank/DDBJ whole genome shotgun (WGS) entry which is preliminary data.</text>
</comment>
<keyword evidence="8" id="KW-0812">Transmembrane</keyword>
<comment type="subcellular location">
    <subcellularLocation>
        <location evidence="1">Cell membrane</location>
        <topology evidence="1">Peripheral membrane protein</topology>
    </subcellularLocation>
    <subcellularLocation>
        <location evidence="2">Golgi apparatus membrane</location>
        <topology evidence="2">Peripheral membrane protein</topology>
    </subcellularLocation>
</comment>
<dbReference type="InterPro" id="IPR011074">
    <property type="entry name" value="CRAL/TRIO_N_dom"/>
</dbReference>
<dbReference type="Pfam" id="PF26578">
    <property type="entry name" value="LLG1"/>
    <property type="match status" value="1"/>
</dbReference>
<dbReference type="EMBL" id="CABITT030000008">
    <property type="protein sequence ID" value="VVB16181.1"/>
    <property type="molecule type" value="Genomic_DNA"/>
</dbReference>
<keyword evidence="4" id="KW-0653">Protein transport</keyword>
<keyword evidence="3" id="KW-1003">Cell membrane</keyword>
<dbReference type="InterPro" id="IPR036865">
    <property type="entry name" value="CRAL-TRIO_dom_sf"/>
</dbReference>
<dbReference type="GO" id="GO:0000139">
    <property type="term" value="C:Golgi membrane"/>
    <property type="evidence" value="ECO:0007669"/>
    <property type="project" value="UniProtKB-SubCell"/>
</dbReference>
<dbReference type="Gene3D" id="3.40.525.10">
    <property type="entry name" value="CRAL-TRIO lipid binding domain"/>
    <property type="match status" value="1"/>
</dbReference>
<evidence type="ECO:0000256" key="7">
    <source>
        <dbReference type="SAM" id="MobiDB-lite"/>
    </source>
</evidence>
<dbReference type="GO" id="GO:0005886">
    <property type="term" value="C:plasma membrane"/>
    <property type="evidence" value="ECO:0007669"/>
    <property type="project" value="UniProtKB-SubCell"/>
</dbReference>
<evidence type="ECO:0000256" key="1">
    <source>
        <dbReference type="ARBA" id="ARBA00004202"/>
    </source>
</evidence>
<evidence type="ECO:0000256" key="4">
    <source>
        <dbReference type="ARBA" id="ARBA00022927"/>
    </source>
</evidence>
<sequence length="720" mass="82037">MDNDIAGCEQTRSDSEDEPRRSRIGSLRKKAISCSTKLTHPLKRKGKRKIDYPMPVIEDVRDAKEEKIVSELRQLLLKKDLLPPMHDDYHMLLRFLKTMEFNIDKTVAAWEEMLKWRKEFGTDRIIQEFNFKELDKVTRHYPQGYHGVDQDGRPIYIERLGKAHPGKLMDVTTIERYLKYHVQEFERALQEKLPACSIAAKRRVTTTTTILDVEGLGMKNFSPTAANLLASIAKVDCNYYPETLHRMFIVNAGIGFRTLLWPAAQKLLDPMTIAKIQVLEPKSLSKLLEAIDSSQLPEFLGGLCKCPNEGGCLRSNKGPWNDPEIVELVHHMEVNIVPHTTRTPLHIRDNNSTTHMIPLEERCMESFKEEPDSEEHYFSSGSRSSMYTSLVPPLSDKASTSDGDKFITTVESVEPAQGEWSQARLRNTNTENSSSSTTSRREGGQILRFGILREKFNGENIIHLVKILLAFPLKLFALFSILLPRYRQRQNYVVVPDSSVNNQIIQCLDRLKKMEKEFTEISRIPVKIPEAQEKLITESLERIKSLELDLDKTKSVLHVTLTKQLQITEHLESHYQERRKGCYGAFESQNLVIGRNLLQTKKTCPVNFEFMNYTVIKNECKGPKYPPKECCAAFKDFACPYVDELNDLSTDCATTMFSYINLYGKYPPGLFANQCKEGKEGLECPALPPASAADVNAATTASSRLWLTVSAALLVFVKLF</sequence>
<protein>
    <recommendedName>
        <fullName evidence="9">CRAL-TRIO domain-containing protein</fullName>
    </recommendedName>
</protein>
<evidence type="ECO:0000313" key="10">
    <source>
        <dbReference type="EMBL" id="VVB16181.1"/>
    </source>
</evidence>
<keyword evidence="11" id="KW-1185">Reference proteome</keyword>
<dbReference type="SUPFAM" id="SSF52087">
    <property type="entry name" value="CRAL/TRIO domain"/>
    <property type="match status" value="1"/>
</dbReference>
<dbReference type="InterPro" id="IPR051026">
    <property type="entry name" value="PI/PC_transfer"/>
</dbReference>
<evidence type="ECO:0000256" key="5">
    <source>
        <dbReference type="ARBA" id="ARBA00023034"/>
    </source>
</evidence>
<dbReference type="SMART" id="SM00516">
    <property type="entry name" value="SEC14"/>
    <property type="match status" value="1"/>
</dbReference>
<dbReference type="CDD" id="cd00170">
    <property type="entry name" value="SEC14"/>
    <property type="match status" value="1"/>
</dbReference>